<evidence type="ECO:0000256" key="1">
    <source>
        <dbReference type="ARBA" id="ARBA00007476"/>
    </source>
</evidence>
<dbReference type="PANTHER" id="PTHR23305">
    <property type="entry name" value="OBG GTPASE FAMILY"/>
    <property type="match status" value="1"/>
</dbReference>
<comment type="caution">
    <text evidence="4">The sequence shown here is derived from an EMBL/GenBank/DDBJ whole genome shotgun (WGS) entry which is preliminary data.</text>
</comment>
<dbReference type="PANTHER" id="PTHR23305:SF1">
    <property type="entry name" value="OBG-TYPE G DOMAIN-CONTAINING PROTEIN"/>
    <property type="match status" value="1"/>
</dbReference>
<evidence type="ECO:0000313" key="5">
    <source>
        <dbReference type="Proteomes" id="UP000589516"/>
    </source>
</evidence>
<dbReference type="SUPFAM" id="SSF81271">
    <property type="entry name" value="TGS-like"/>
    <property type="match status" value="1"/>
</dbReference>
<evidence type="ECO:0000256" key="2">
    <source>
        <dbReference type="ARBA" id="ARBA00022741"/>
    </source>
</evidence>
<dbReference type="Pfam" id="PF08438">
    <property type="entry name" value="YGR210-like_G4"/>
    <property type="match status" value="1"/>
</dbReference>
<dbReference type="InterPro" id="IPR012675">
    <property type="entry name" value="Beta-grasp_dom_sf"/>
</dbReference>
<dbReference type="NCBIfam" id="NF007171">
    <property type="entry name" value="PRK09602.1"/>
    <property type="match status" value="1"/>
</dbReference>
<dbReference type="GO" id="GO:0016887">
    <property type="term" value="F:ATP hydrolysis activity"/>
    <property type="evidence" value="ECO:0007669"/>
    <property type="project" value="TreeGrafter"/>
</dbReference>
<evidence type="ECO:0000259" key="3">
    <source>
        <dbReference type="PROSITE" id="PS51710"/>
    </source>
</evidence>
<keyword evidence="2" id="KW-0547">Nucleotide-binding</keyword>
<dbReference type="PRINTS" id="PR00326">
    <property type="entry name" value="GTP1OBG"/>
</dbReference>
<gene>
    <name evidence="4" type="primary">ychF</name>
    <name evidence="4" type="ORF">EYQ16_01115</name>
</gene>
<dbReference type="CDD" id="cd01899">
    <property type="entry name" value="Ygr210"/>
    <property type="match status" value="1"/>
</dbReference>
<dbReference type="GO" id="GO:0005525">
    <property type="term" value="F:GTP binding"/>
    <property type="evidence" value="ECO:0007669"/>
    <property type="project" value="InterPro"/>
</dbReference>
<sequence length="393" mass="41237">MKVGLVGKPNAGKSTFFSAATAADAQIGDYPFTTIDSNVGVAHVRRECPCGSLGVECEPHNSPCLGGTRYLPVEMVDVAGLVPGAHEGRGMGNQFLDDLRQADVLIQVVDASGSTDLEGNHVDGADPMREVEFLAGELHHWLSGIILRNWSRSARAVESGRALEDFIAERLGGLGFSREQVVAALRECDLPANVQAWGDAEGLTLAQKMQALGKPIIVAANKADVAPAENLAALAAAGGIPVAADYELALRNAAKAGLLEYRPGDTEFALADGASLSDVQRAGLERIAAFISGAGADGVGTGVQRCLETAVLDRLDLIAAFPVEDETHYADSHGKVLPDGYLLPRGATALELAYKVHSDIGDGFIRAIDCRTKRIIGKDHVLQDGDVVKIVAG</sequence>
<dbReference type="InterPro" id="IPR013646">
    <property type="entry name" value="YGR210-like_G4"/>
</dbReference>
<dbReference type="GO" id="GO:0005737">
    <property type="term" value="C:cytoplasm"/>
    <property type="evidence" value="ECO:0007669"/>
    <property type="project" value="TreeGrafter"/>
</dbReference>
<evidence type="ECO:0000313" key="4">
    <source>
        <dbReference type="EMBL" id="HIG63110.1"/>
    </source>
</evidence>
<dbReference type="Gene3D" id="1.10.8.470">
    <property type="match status" value="1"/>
</dbReference>
<dbReference type="CDD" id="cd01669">
    <property type="entry name" value="TGS_MJ1332_like"/>
    <property type="match status" value="1"/>
</dbReference>
<dbReference type="Pfam" id="PF02824">
    <property type="entry name" value="TGS"/>
    <property type="match status" value="1"/>
</dbReference>
<comment type="similarity">
    <text evidence="1">Belongs to the RelA/SpoT family.</text>
</comment>
<name>A0A7C8DFV4_9ARCH</name>
<feature type="domain" description="OBG-type G" evidence="3">
    <location>
        <begin position="1"/>
        <end position="262"/>
    </location>
</feature>
<dbReference type="EMBL" id="DUAV01000010">
    <property type="protein sequence ID" value="HIG63110.1"/>
    <property type="molecule type" value="Genomic_DNA"/>
</dbReference>
<reference evidence="5" key="1">
    <citation type="journal article" date="2019" name="bioRxiv">
        <title>Genome diversification in globally distributed novel marine Proteobacteria is linked to environmental adaptation.</title>
        <authorList>
            <person name="Zhou Z."/>
            <person name="Tran P.Q."/>
            <person name="Kieft K."/>
            <person name="Anantharaman K."/>
        </authorList>
    </citation>
    <scope>NUCLEOTIDE SEQUENCE [LARGE SCALE GENOMIC DNA]</scope>
</reference>
<dbReference type="InterPro" id="IPR004095">
    <property type="entry name" value="TGS"/>
</dbReference>
<organism evidence="4 5">
    <name type="scientific">Marine Group III euryarchaeote</name>
    <dbReference type="NCBI Taxonomy" id="2173149"/>
    <lineage>
        <taxon>Archaea</taxon>
        <taxon>Methanobacteriati</taxon>
        <taxon>Thermoplasmatota</taxon>
        <taxon>Thermoplasmata</taxon>
        <taxon>Candidatus Thermoprofundales</taxon>
    </lineage>
</organism>
<dbReference type="SUPFAM" id="SSF52540">
    <property type="entry name" value="P-loop containing nucleoside triphosphate hydrolases"/>
    <property type="match status" value="1"/>
</dbReference>
<dbReference type="InterPro" id="IPR027417">
    <property type="entry name" value="P-loop_NTPase"/>
</dbReference>
<dbReference type="Gene3D" id="3.10.20.30">
    <property type="match status" value="1"/>
</dbReference>
<dbReference type="Gene3D" id="3.40.50.300">
    <property type="entry name" value="P-loop containing nucleotide triphosphate hydrolases"/>
    <property type="match status" value="1"/>
</dbReference>
<proteinExistence type="inferred from homology"/>
<protein>
    <submittedName>
        <fullName evidence="4">Redox-regulated ATPase YchF</fullName>
    </submittedName>
</protein>
<dbReference type="InterPro" id="IPR031167">
    <property type="entry name" value="G_OBG"/>
</dbReference>
<dbReference type="InterPro" id="IPR012676">
    <property type="entry name" value="TGS-like"/>
</dbReference>
<dbReference type="AlphaFoldDB" id="A0A7C8DFV4"/>
<dbReference type="PROSITE" id="PS51710">
    <property type="entry name" value="G_OBG"/>
    <property type="match status" value="1"/>
</dbReference>
<accession>A0A7C8DFV4</accession>
<dbReference type="InterPro" id="IPR006073">
    <property type="entry name" value="GTP-bd"/>
</dbReference>
<dbReference type="Pfam" id="PF01926">
    <property type="entry name" value="MMR_HSR1"/>
    <property type="match status" value="1"/>
</dbReference>
<dbReference type="Proteomes" id="UP000589516">
    <property type="component" value="Unassembled WGS sequence"/>
</dbReference>
<dbReference type="FunFam" id="3.10.20.30:FF:000002">
    <property type="entry name" value="GTP pyrophosphokinase (RelA/SpoT)"/>
    <property type="match status" value="1"/>
</dbReference>